<keyword evidence="2" id="KW-0436">Ligase</keyword>
<dbReference type="PANTHER" id="PTHR43201">
    <property type="entry name" value="ACYL-COA SYNTHETASE"/>
    <property type="match status" value="1"/>
</dbReference>
<dbReference type="InterPro" id="IPR025110">
    <property type="entry name" value="AMP-bd_C"/>
</dbReference>
<name>A0A4R1Y8J4_ACICA</name>
<dbReference type="InterPro" id="IPR000873">
    <property type="entry name" value="AMP-dep_synth/lig_dom"/>
</dbReference>
<dbReference type="Pfam" id="PF13193">
    <property type="entry name" value="AMP-binding_C"/>
    <property type="match status" value="1"/>
</dbReference>
<evidence type="ECO:0000256" key="1">
    <source>
        <dbReference type="ARBA" id="ARBA00006432"/>
    </source>
</evidence>
<feature type="domain" description="AMP-binding enzyme C-terminal" evidence="4">
    <location>
        <begin position="451"/>
        <end position="527"/>
    </location>
</feature>
<reference evidence="5 6" key="1">
    <citation type="submission" date="2019-03" db="EMBL/GenBank/DDBJ databases">
        <title>Genomic analyses of the natural microbiome of Caenorhabditis elegans.</title>
        <authorList>
            <person name="Samuel B."/>
        </authorList>
    </citation>
    <scope>NUCLEOTIDE SEQUENCE [LARGE SCALE GENOMIC DNA]</scope>
    <source>
        <strain evidence="5 6">JUb89</strain>
    </source>
</reference>
<evidence type="ECO:0000313" key="5">
    <source>
        <dbReference type="EMBL" id="TCM68773.1"/>
    </source>
</evidence>
<dbReference type="PANTHER" id="PTHR43201:SF5">
    <property type="entry name" value="MEDIUM-CHAIN ACYL-COA LIGASE ACSF2, MITOCHONDRIAL"/>
    <property type="match status" value="1"/>
</dbReference>
<dbReference type="AlphaFoldDB" id="A0A4R1Y8J4"/>
<comment type="caution">
    <text evidence="5">The sequence shown here is derived from an EMBL/GenBank/DDBJ whole genome shotgun (WGS) entry which is preliminary data.</text>
</comment>
<accession>A0A4R1Y8J4</accession>
<dbReference type="InterPro" id="IPR020845">
    <property type="entry name" value="AMP-binding_CS"/>
</dbReference>
<dbReference type="InterPro" id="IPR042099">
    <property type="entry name" value="ANL_N_sf"/>
</dbReference>
<dbReference type="OrthoDB" id="9803968at2"/>
<dbReference type="Proteomes" id="UP000294963">
    <property type="component" value="Unassembled WGS sequence"/>
</dbReference>
<sequence length="545" mass="59450">MLKEPNRNLVKSYWEADQSIPLNHMTVGDALRNAAALAPEREALIEKIPQGWPSLTGAAQVDRRWTYAQLLADSLKCADWLLQRFGVGERICVWAPNVPEWIILQYGAAFAGLVLVTANPALRQQELEYVLSNSRASALFHTDSFRGSDMAAIANQVLSEQQQAISFTGWLDQVRQCQAEAALPQVQPTDAVQIQYTSGTTGHPKGVLLHHMGMVNNTQFMAARVQLQQEVFITPMPLFHTSGSVMCVLGCVNTLSTLVLMVVFEPKMVLETIKSEGGTILGAVPTMLLALLEQLKQQSYEISSLKLVISGGSPVPVALTARLRQELGCNIATVYGQTELSPMVCFTSVSDADEDKANTVGQPLWHAEVRIVDPAHEEVVDIGVEGEIQVRGYQTMLGYFDKAQATKDTLLSDGWLRTGDLGSMDARGYCKVTGRLKDMIIRGGENIYPAEIEGIIMKHAAVADVAVFGLPDEQWGEVVAVALRLHAGSDVPSAQSLKAHCRESIAAHKSPQAWYVCESFPLTGSGKVQKFRLKELALEGGLKAL</sequence>
<evidence type="ECO:0000259" key="4">
    <source>
        <dbReference type="Pfam" id="PF13193"/>
    </source>
</evidence>
<protein>
    <submittedName>
        <fullName evidence="5">Fatty-acyl-CoA synthase/long-chain acyl-CoA synthetase</fullName>
    </submittedName>
</protein>
<proteinExistence type="inferred from homology"/>
<dbReference type="PROSITE" id="PS00455">
    <property type="entry name" value="AMP_BINDING"/>
    <property type="match status" value="1"/>
</dbReference>
<dbReference type="Gene3D" id="3.30.300.30">
    <property type="match status" value="1"/>
</dbReference>
<dbReference type="GO" id="GO:0031956">
    <property type="term" value="F:medium-chain fatty acid-CoA ligase activity"/>
    <property type="evidence" value="ECO:0007669"/>
    <property type="project" value="TreeGrafter"/>
</dbReference>
<dbReference type="GO" id="GO:0006631">
    <property type="term" value="P:fatty acid metabolic process"/>
    <property type="evidence" value="ECO:0007669"/>
    <property type="project" value="TreeGrafter"/>
</dbReference>
<dbReference type="Pfam" id="PF00501">
    <property type="entry name" value="AMP-binding"/>
    <property type="match status" value="1"/>
</dbReference>
<organism evidence="5 6">
    <name type="scientific">Acinetobacter calcoaceticus</name>
    <dbReference type="NCBI Taxonomy" id="471"/>
    <lineage>
        <taxon>Bacteria</taxon>
        <taxon>Pseudomonadati</taxon>
        <taxon>Pseudomonadota</taxon>
        <taxon>Gammaproteobacteria</taxon>
        <taxon>Moraxellales</taxon>
        <taxon>Moraxellaceae</taxon>
        <taxon>Acinetobacter</taxon>
        <taxon>Acinetobacter calcoaceticus/baumannii complex</taxon>
    </lineage>
</organism>
<dbReference type="EMBL" id="SLVJ01000004">
    <property type="protein sequence ID" value="TCM68773.1"/>
    <property type="molecule type" value="Genomic_DNA"/>
</dbReference>
<dbReference type="Gene3D" id="3.40.50.12780">
    <property type="entry name" value="N-terminal domain of ligase-like"/>
    <property type="match status" value="1"/>
</dbReference>
<evidence type="ECO:0000259" key="3">
    <source>
        <dbReference type="Pfam" id="PF00501"/>
    </source>
</evidence>
<dbReference type="InterPro" id="IPR045851">
    <property type="entry name" value="AMP-bd_C_sf"/>
</dbReference>
<dbReference type="SUPFAM" id="SSF56801">
    <property type="entry name" value="Acetyl-CoA synthetase-like"/>
    <property type="match status" value="1"/>
</dbReference>
<keyword evidence="6" id="KW-1185">Reference proteome</keyword>
<comment type="similarity">
    <text evidence="1">Belongs to the ATP-dependent AMP-binding enzyme family.</text>
</comment>
<evidence type="ECO:0000313" key="6">
    <source>
        <dbReference type="Proteomes" id="UP000294963"/>
    </source>
</evidence>
<gene>
    <name evidence="5" type="ORF">EC844_104149</name>
</gene>
<feature type="domain" description="AMP-dependent synthetase/ligase" evidence="3">
    <location>
        <begin position="33"/>
        <end position="400"/>
    </location>
</feature>
<evidence type="ECO:0000256" key="2">
    <source>
        <dbReference type="ARBA" id="ARBA00022598"/>
    </source>
</evidence>